<organism evidence="9 10">
    <name type="scientific">Geodermatophilus maliterrae</name>
    <dbReference type="NCBI Taxonomy" id="3162531"/>
    <lineage>
        <taxon>Bacteria</taxon>
        <taxon>Bacillati</taxon>
        <taxon>Actinomycetota</taxon>
        <taxon>Actinomycetes</taxon>
        <taxon>Geodermatophilales</taxon>
        <taxon>Geodermatophilaceae</taxon>
        <taxon>Geodermatophilus</taxon>
    </lineage>
</organism>
<evidence type="ECO:0000259" key="7">
    <source>
        <dbReference type="Pfam" id="PF00370"/>
    </source>
</evidence>
<dbReference type="Pfam" id="PF00370">
    <property type="entry name" value="FGGY_N"/>
    <property type="match status" value="1"/>
</dbReference>
<evidence type="ECO:0000313" key="9">
    <source>
        <dbReference type="EMBL" id="MEX5716840.1"/>
    </source>
</evidence>
<dbReference type="InterPro" id="IPR018485">
    <property type="entry name" value="FGGY_C"/>
</dbReference>
<feature type="region of interest" description="Disordered" evidence="6">
    <location>
        <begin position="439"/>
        <end position="459"/>
    </location>
</feature>
<dbReference type="EMBL" id="JBFNXQ010000001">
    <property type="protein sequence ID" value="MEX5716840.1"/>
    <property type="molecule type" value="Genomic_DNA"/>
</dbReference>
<comment type="caution">
    <text evidence="9">The sequence shown here is derived from an EMBL/GenBank/DDBJ whole genome shotgun (WGS) entry which is preliminary data.</text>
</comment>
<evidence type="ECO:0000256" key="2">
    <source>
        <dbReference type="ARBA" id="ARBA00022629"/>
    </source>
</evidence>
<proteinExistence type="inferred from homology"/>
<accession>A0ABV3XAD4</accession>
<name>A0ABV3XAD4_9ACTN</name>
<feature type="domain" description="Carbohydrate kinase FGGY C-terminal" evidence="8">
    <location>
        <begin position="249"/>
        <end position="425"/>
    </location>
</feature>
<dbReference type="RefSeq" id="WP_369202112.1">
    <property type="nucleotide sequence ID" value="NZ_JBFNXQ010000001.1"/>
</dbReference>
<evidence type="ECO:0000256" key="5">
    <source>
        <dbReference type="RuleBase" id="RU003733"/>
    </source>
</evidence>
<comment type="similarity">
    <text evidence="1 5">Belongs to the FGGY kinase family.</text>
</comment>
<dbReference type="InterPro" id="IPR043129">
    <property type="entry name" value="ATPase_NBD"/>
</dbReference>
<feature type="domain" description="Carbohydrate kinase FGGY N-terminal" evidence="7">
    <location>
        <begin position="5"/>
        <end position="239"/>
    </location>
</feature>
<evidence type="ECO:0000256" key="6">
    <source>
        <dbReference type="SAM" id="MobiDB-lite"/>
    </source>
</evidence>
<evidence type="ECO:0000259" key="8">
    <source>
        <dbReference type="Pfam" id="PF02782"/>
    </source>
</evidence>
<dbReference type="GO" id="GO:0016301">
    <property type="term" value="F:kinase activity"/>
    <property type="evidence" value="ECO:0007669"/>
    <property type="project" value="UniProtKB-KW"/>
</dbReference>
<evidence type="ECO:0000256" key="3">
    <source>
        <dbReference type="ARBA" id="ARBA00022679"/>
    </source>
</evidence>
<keyword evidence="10" id="KW-1185">Reference proteome</keyword>
<dbReference type="InterPro" id="IPR018483">
    <property type="entry name" value="Carb_kinase_FGGY_CS"/>
</dbReference>
<dbReference type="PIRSF" id="PIRSF000538">
    <property type="entry name" value="GlpK"/>
    <property type="match status" value="1"/>
</dbReference>
<evidence type="ECO:0000256" key="1">
    <source>
        <dbReference type="ARBA" id="ARBA00009156"/>
    </source>
</evidence>
<keyword evidence="2" id="KW-0119">Carbohydrate metabolism</keyword>
<dbReference type="InterPro" id="IPR050406">
    <property type="entry name" value="FGGY_Carb_Kinase"/>
</dbReference>
<dbReference type="PANTHER" id="PTHR43095:SF5">
    <property type="entry name" value="XYLULOSE KINASE"/>
    <property type="match status" value="1"/>
</dbReference>
<dbReference type="InterPro" id="IPR018484">
    <property type="entry name" value="FGGY_N"/>
</dbReference>
<dbReference type="Pfam" id="PF02782">
    <property type="entry name" value="FGGY_C"/>
    <property type="match status" value="1"/>
</dbReference>
<keyword evidence="2" id="KW-0859">Xylose metabolism</keyword>
<dbReference type="PANTHER" id="PTHR43095">
    <property type="entry name" value="SUGAR KINASE"/>
    <property type="match status" value="1"/>
</dbReference>
<evidence type="ECO:0000313" key="10">
    <source>
        <dbReference type="Proteomes" id="UP001560045"/>
    </source>
</evidence>
<keyword evidence="4 5" id="KW-0418">Kinase</keyword>
<gene>
    <name evidence="9" type="ORF">ABQ292_00480</name>
</gene>
<dbReference type="Proteomes" id="UP001560045">
    <property type="component" value="Unassembled WGS sequence"/>
</dbReference>
<reference evidence="9 10" key="1">
    <citation type="submission" date="2024-06" db="EMBL/GenBank/DDBJ databases">
        <title>Draft genome sequence of Geodermatophilus badlandi, a novel member of the Geodermatophilaceae isolated from badland sedimentary rocks in the Red desert, Wyoming, USA.</title>
        <authorList>
            <person name="Ben Tekaya S."/>
            <person name="Nouioui I."/>
            <person name="Flores G.M."/>
            <person name="Shaal M.N."/>
            <person name="Bredoire F."/>
            <person name="Basile F."/>
            <person name="Van Diepen L."/>
            <person name="Ward N.L."/>
        </authorList>
    </citation>
    <scope>NUCLEOTIDE SEQUENCE [LARGE SCALE GENOMIC DNA]</scope>
    <source>
        <strain evidence="9 10">WL48A</strain>
    </source>
</reference>
<dbReference type="Gene3D" id="3.30.420.40">
    <property type="match status" value="2"/>
</dbReference>
<keyword evidence="3 5" id="KW-0808">Transferase</keyword>
<dbReference type="PROSITE" id="PS00445">
    <property type="entry name" value="FGGY_KINASES_2"/>
    <property type="match status" value="1"/>
</dbReference>
<sequence length="459" mass="46289">MSDVLLGADLGTSGLKLAALDADGATVAEAEVEYAVHSPQPGWAETDVGTWRAALDAALEQVAPALRGATVRGLGLSGQMHGAVLVDDTGAALAPALLWPDRRAAAELHRWRELPVADRAALANPLVPGMTGPLLAWLGAHRPGLLARAAGVLLPKDALRATLLPGTDWHRTDRSDASATLLWDVPGDRWSTAATAAAGVDPGLLPAVVPGSTVAGAADLLGAEVPVVVGGADTPLALLAAGTRTGVQVNLGTGAQLLRPGWTPAPVADPVVHTYADAERGWYAMAALQNGGLAWSWVRGVLGMTSAELFEAAGGVRAGAGGVVFRPFLTGERGGVAGPADLGSWTGLSAGTTRADLARAAVEGVVFAVAAAADLLGGGWQVVLTGGGGRSAVVQQLLADVLAAPVRYLPLRSASAVGAALLAARGTGTAVAVPQEPGRVVTPRTDPELQAAARRWRAS</sequence>
<dbReference type="SUPFAM" id="SSF53067">
    <property type="entry name" value="Actin-like ATPase domain"/>
    <property type="match status" value="2"/>
</dbReference>
<protein>
    <submittedName>
        <fullName evidence="9">FGGY family carbohydrate kinase</fullName>
    </submittedName>
</protein>
<evidence type="ECO:0000256" key="4">
    <source>
        <dbReference type="ARBA" id="ARBA00022777"/>
    </source>
</evidence>
<dbReference type="InterPro" id="IPR000577">
    <property type="entry name" value="Carb_kinase_FGGY"/>
</dbReference>